<comment type="caution">
    <text evidence="2">The sequence shown here is derived from an EMBL/GenBank/DDBJ whole genome shotgun (WGS) entry which is preliminary data.</text>
</comment>
<keyword evidence="1" id="KW-0472">Membrane</keyword>
<dbReference type="EMBL" id="JBGBZA010000002">
    <property type="protein sequence ID" value="MEY9320634.1"/>
    <property type="molecule type" value="Genomic_DNA"/>
</dbReference>
<dbReference type="RefSeq" id="WP_016841361.1">
    <property type="nucleotide sequence ID" value="NZ_BJNL01000044.1"/>
</dbReference>
<protein>
    <submittedName>
        <fullName evidence="2">Uncharacterized protein</fullName>
    </submittedName>
</protein>
<reference evidence="2" key="1">
    <citation type="submission" date="2021-02" db="EMBL/GenBank/DDBJ databases">
        <title>Genomic Encyclopedia of Type Strains, Phase IV (KMG-V): Genome sequencing to study the core and pangenomes of soil and plant-associated prokaryotes.</title>
        <authorList>
            <person name="Whitman W."/>
        </authorList>
    </citation>
    <scope>NUCLEOTIDE SEQUENCE</scope>
    <source>
        <strain evidence="2">USDA 406</strain>
    </source>
</reference>
<dbReference type="EMBL" id="JAFICZ010000001">
    <property type="protein sequence ID" value="MBP1293976.1"/>
    <property type="molecule type" value="Genomic_DNA"/>
</dbReference>
<sequence length="48" mass="5236">MNSRNGFVAVRPGAEPGFTTEDILWAVGIWSVILTLVPVIAFYLLMVA</sequence>
<dbReference type="Proteomes" id="UP000673383">
    <property type="component" value="Unassembled WGS sequence"/>
</dbReference>
<accession>A0A8I2C641</accession>
<keyword evidence="5" id="KW-1185">Reference proteome</keyword>
<keyword evidence="1" id="KW-0812">Transmembrane</keyword>
<proteinExistence type="predicted"/>
<dbReference type="Proteomes" id="UP001565471">
    <property type="component" value="Unassembled WGS sequence"/>
</dbReference>
<evidence type="ECO:0000256" key="1">
    <source>
        <dbReference type="SAM" id="Phobius"/>
    </source>
</evidence>
<evidence type="ECO:0000313" key="4">
    <source>
        <dbReference type="Proteomes" id="UP000673383"/>
    </source>
</evidence>
<dbReference type="GeneID" id="92951571"/>
<gene>
    <name evidence="3" type="ORF">ABIF29_007433</name>
    <name evidence="2" type="ORF">JOH49_003729</name>
</gene>
<dbReference type="AlphaFoldDB" id="A0A8I2C641"/>
<feature type="transmembrane region" description="Helical" evidence="1">
    <location>
        <begin position="23"/>
        <end position="45"/>
    </location>
</feature>
<organism evidence="2 4">
    <name type="scientific">Bradyrhizobium elkanii</name>
    <dbReference type="NCBI Taxonomy" id="29448"/>
    <lineage>
        <taxon>Bacteria</taxon>
        <taxon>Pseudomonadati</taxon>
        <taxon>Pseudomonadota</taxon>
        <taxon>Alphaproteobacteria</taxon>
        <taxon>Hyphomicrobiales</taxon>
        <taxon>Nitrobacteraceae</taxon>
        <taxon>Bradyrhizobium</taxon>
    </lineage>
</organism>
<reference evidence="3 5" key="2">
    <citation type="submission" date="2024-07" db="EMBL/GenBank/DDBJ databases">
        <title>Genomic Encyclopedia of Type Strains, Phase V (KMG-V): Genome sequencing to study the core and pangenomes of soil and plant-associated prokaryotes.</title>
        <authorList>
            <person name="Whitman W."/>
        </authorList>
    </citation>
    <scope>NUCLEOTIDE SEQUENCE [LARGE SCALE GENOMIC DNA]</scope>
    <source>
        <strain evidence="3 5">USDA 415</strain>
    </source>
</reference>
<evidence type="ECO:0000313" key="3">
    <source>
        <dbReference type="EMBL" id="MEY9320634.1"/>
    </source>
</evidence>
<evidence type="ECO:0000313" key="5">
    <source>
        <dbReference type="Proteomes" id="UP001565471"/>
    </source>
</evidence>
<name>A0A8I2C641_BRAEL</name>
<keyword evidence="1" id="KW-1133">Transmembrane helix</keyword>
<evidence type="ECO:0000313" key="2">
    <source>
        <dbReference type="EMBL" id="MBP1293976.1"/>
    </source>
</evidence>